<comment type="caution">
    <text evidence="2">The sequence shown here is derived from an EMBL/GenBank/DDBJ whole genome shotgun (WGS) entry which is preliminary data.</text>
</comment>
<dbReference type="AlphaFoldDB" id="A0A7J0CY99"/>
<evidence type="ECO:0000256" key="1">
    <source>
        <dbReference type="SAM" id="Phobius"/>
    </source>
</evidence>
<keyword evidence="1" id="KW-0812">Transmembrane</keyword>
<sequence length="124" mass="12319">MVGGGATVFFGGAGVLLAGAVLFFGAVAGAFDSLDGVAAGFLEGVAEGAADFDGVFEALPEGDFDAGVDGDFEGVFEGAPGRSLPRLAGEEERSAGALEPPCWVSRSGAPPVRTWSAAELPPEV</sequence>
<accession>A0A7J0CY99</accession>
<dbReference type="EMBL" id="BLWD01000001">
    <property type="protein sequence ID" value="GFN07506.1"/>
    <property type="molecule type" value="Genomic_DNA"/>
</dbReference>
<evidence type="ECO:0000313" key="2">
    <source>
        <dbReference type="EMBL" id="GFN07506.1"/>
    </source>
</evidence>
<organism evidence="2 3">
    <name type="scientific">Streptomyces microflavus</name>
    <name type="common">Streptomyces lipmanii</name>
    <dbReference type="NCBI Taxonomy" id="1919"/>
    <lineage>
        <taxon>Bacteria</taxon>
        <taxon>Bacillati</taxon>
        <taxon>Actinomycetota</taxon>
        <taxon>Actinomycetes</taxon>
        <taxon>Kitasatosporales</taxon>
        <taxon>Streptomycetaceae</taxon>
        <taxon>Streptomyces</taxon>
    </lineage>
</organism>
<dbReference type="Proteomes" id="UP000498740">
    <property type="component" value="Unassembled WGS sequence"/>
</dbReference>
<protein>
    <submittedName>
        <fullName evidence="2">Uncharacterized protein</fullName>
    </submittedName>
</protein>
<reference evidence="2 3" key="1">
    <citation type="submission" date="2020-05" db="EMBL/GenBank/DDBJ databases">
        <title>Whole genome shotgun sequence of Streptomyces microflavus NBRC 13062.</title>
        <authorList>
            <person name="Komaki H."/>
            <person name="Tamura T."/>
        </authorList>
    </citation>
    <scope>NUCLEOTIDE SEQUENCE [LARGE SCALE GENOMIC DNA]</scope>
    <source>
        <strain evidence="2 3">NBRC 13062</strain>
    </source>
</reference>
<keyword evidence="1" id="KW-0472">Membrane</keyword>
<proteinExistence type="predicted"/>
<evidence type="ECO:0000313" key="3">
    <source>
        <dbReference type="Proteomes" id="UP000498740"/>
    </source>
</evidence>
<gene>
    <name evidence="2" type="ORF">Smic_60620</name>
</gene>
<name>A0A7J0CY99_STRMI</name>
<feature type="transmembrane region" description="Helical" evidence="1">
    <location>
        <begin position="6"/>
        <end position="31"/>
    </location>
</feature>
<keyword evidence="1" id="KW-1133">Transmembrane helix</keyword>